<dbReference type="InterPro" id="IPR017853">
    <property type="entry name" value="GH"/>
</dbReference>
<accession>A0A3E0JBC7</accession>
<evidence type="ECO:0000256" key="2">
    <source>
        <dbReference type="ARBA" id="ARBA00008061"/>
    </source>
</evidence>
<dbReference type="EC" id="3.2.1.10" evidence="6"/>
<evidence type="ECO:0000256" key="6">
    <source>
        <dbReference type="ARBA" id="ARBA00038939"/>
    </source>
</evidence>
<gene>
    <name evidence="8" type="ORF">DYE48_05970</name>
</gene>
<dbReference type="Gene3D" id="3.90.400.10">
    <property type="entry name" value="Oligo-1,6-glucosidase, Domain 2"/>
    <property type="match status" value="1"/>
</dbReference>
<dbReference type="AlphaFoldDB" id="A0A3E0JBC7"/>
<keyword evidence="4" id="KW-0326">Glycosidase</keyword>
<dbReference type="FunFam" id="3.20.20.80:FF:000064">
    <property type="entry name" value="Oligo-1,6-glucosidase"/>
    <property type="match status" value="1"/>
</dbReference>
<reference evidence="8 9" key="1">
    <citation type="submission" date="2018-08" db="EMBL/GenBank/DDBJ databases">
        <title>Genome sequence of Halobacillus trueperi KCTC 3686.</title>
        <authorList>
            <person name="Cho K.H."/>
            <person name="Kwak M.-J."/>
            <person name="Kim B.-Y."/>
            <person name="Chun J."/>
        </authorList>
    </citation>
    <scope>NUCLEOTIDE SEQUENCE [LARGE SCALE GENOMIC DNA]</scope>
    <source>
        <strain evidence="8 9">KCTC 3686</strain>
    </source>
</reference>
<dbReference type="SMART" id="SM00642">
    <property type="entry name" value="Aamy"/>
    <property type="match status" value="1"/>
</dbReference>
<dbReference type="PANTHER" id="PTHR10357">
    <property type="entry name" value="ALPHA-AMYLASE FAMILY MEMBER"/>
    <property type="match status" value="1"/>
</dbReference>
<keyword evidence="9" id="KW-1185">Reference proteome</keyword>
<evidence type="ECO:0000313" key="8">
    <source>
        <dbReference type="EMBL" id="REJ10253.1"/>
    </source>
</evidence>
<dbReference type="RefSeq" id="WP_115822835.1">
    <property type="nucleotide sequence ID" value="NZ_QUAE01000003.1"/>
</dbReference>
<dbReference type="GO" id="GO:0004556">
    <property type="term" value="F:alpha-amylase activity"/>
    <property type="evidence" value="ECO:0007669"/>
    <property type="project" value="TreeGrafter"/>
</dbReference>
<dbReference type="EMBL" id="QUAE01000003">
    <property type="protein sequence ID" value="REJ10253.1"/>
    <property type="molecule type" value="Genomic_DNA"/>
</dbReference>
<evidence type="ECO:0000256" key="3">
    <source>
        <dbReference type="ARBA" id="ARBA00022801"/>
    </source>
</evidence>
<evidence type="ECO:0000313" key="9">
    <source>
        <dbReference type="Proteomes" id="UP000256305"/>
    </source>
</evidence>
<dbReference type="Pfam" id="PF00128">
    <property type="entry name" value="Alpha-amylase"/>
    <property type="match status" value="1"/>
</dbReference>
<evidence type="ECO:0000256" key="4">
    <source>
        <dbReference type="ARBA" id="ARBA00023295"/>
    </source>
</evidence>
<dbReference type="SUPFAM" id="SSF51011">
    <property type="entry name" value="Glycosyl hydrolase domain"/>
    <property type="match status" value="1"/>
</dbReference>
<dbReference type="SUPFAM" id="SSF51445">
    <property type="entry name" value="(Trans)glycosidases"/>
    <property type="match status" value="1"/>
</dbReference>
<dbReference type="FunFam" id="3.20.20.80:FF:000014">
    <property type="entry name" value="Alpha,alpha-phosphotrehalase"/>
    <property type="match status" value="1"/>
</dbReference>
<dbReference type="CDD" id="cd11333">
    <property type="entry name" value="AmyAc_SI_OligoGlu_DGase"/>
    <property type="match status" value="1"/>
</dbReference>
<comment type="caution">
    <text evidence="8">The sequence shown here is derived from an EMBL/GenBank/DDBJ whole genome shotgun (WGS) entry which is preliminary data.</text>
</comment>
<evidence type="ECO:0000256" key="1">
    <source>
        <dbReference type="ARBA" id="ARBA00004496"/>
    </source>
</evidence>
<dbReference type="NCBIfam" id="NF008183">
    <property type="entry name" value="PRK10933.1"/>
    <property type="match status" value="1"/>
</dbReference>
<proteinExistence type="inferred from homology"/>
<dbReference type="GO" id="GO:0005737">
    <property type="term" value="C:cytoplasm"/>
    <property type="evidence" value="ECO:0007669"/>
    <property type="project" value="UniProtKB-SubCell"/>
</dbReference>
<evidence type="ECO:0000256" key="5">
    <source>
        <dbReference type="ARBA" id="ARBA00036217"/>
    </source>
</evidence>
<dbReference type="PANTHER" id="PTHR10357:SF184">
    <property type="entry name" value="OLIGO-1,6-GLUCOSIDASE 1"/>
    <property type="match status" value="1"/>
</dbReference>
<comment type="subcellular location">
    <subcellularLocation>
        <location evidence="1">Cytoplasm</location>
    </subcellularLocation>
</comment>
<dbReference type="Gene3D" id="2.60.40.1180">
    <property type="entry name" value="Golgi alpha-mannosidase II"/>
    <property type="match status" value="1"/>
</dbReference>
<dbReference type="GO" id="GO:0009313">
    <property type="term" value="P:oligosaccharide catabolic process"/>
    <property type="evidence" value="ECO:0007669"/>
    <property type="project" value="TreeGrafter"/>
</dbReference>
<name>A0A3E0JBC7_9BACI</name>
<dbReference type="InterPro" id="IPR006047">
    <property type="entry name" value="GH13_cat_dom"/>
</dbReference>
<organism evidence="8 9">
    <name type="scientific">Halobacillus trueperi</name>
    <dbReference type="NCBI Taxonomy" id="156205"/>
    <lineage>
        <taxon>Bacteria</taxon>
        <taxon>Bacillati</taxon>
        <taxon>Bacillota</taxon>
        <taxon>Bacilli</taxon>
        <taxon>Bacillales</taxon>
        <taxon>Bacillaceae</taxon>
        <taxon>Halobacillus</taxon>
    </lineage>
</organism>
<comment type="similarity">
    <text evidence="2">Belongs to the glycosyl hydrolase 13 family.</text>
</comment>
<dbReference type="InterPro" id="IPR045857">
    <property type="entry name" value="O16G_dom_2"/>
</dbReference>
<dbReference type="InterPro" id="IPR013780">
    <property type="entry name" value="Glyco_hydro_b"/>
</dbReference>
<dbReference type="Gene3D" id="3.20.20.80">
    <property type="entry name" value="Glycosidases"/>
    <property type="match status" value="1"/>
</dbReference>
<comment type="catalytic activity">
    <reaction evidence="5">
        <text>Hydrolysis of (1-&gt;6)-alpha-D-glucosidic linkages in some oligosaccharides produced from starch and glycogen by alpha-amylase, and in isomaltose.</text>
        <dbReference type="EC" id="3.2.1.10"/>
    </reaction>
</comment>
<protein>
    <recommendedName>
        <fullName evidence="6">oligo-1,6-glucosidase</fullName>
        <ecNumber evidence="6">3.2.1.10</ecNumber>
    </recommendedName>
</protein>
<sequence>MNNQEWWKKSVVYQIYPKSFNDTNGNGIGDIPGIIEKLDYLKELGVDVLWLSPVYDSPQEDNGYDIRNYRQVDELFGRMEDLERLLEEAHKRDLKLVMDLVVNHTSDEHPWFVESSKSKDNPYRDYYIWKEGKENGEPPTNWNSVFGGPAWEYDEKTGQYYLHIFAKKQPDLNWENPKLREDVYDMMKFWLDKGMDGFRMDVINFISKDPEYPDGENGDGSPYFMNGPRVHEFLQEMNQEVLSNYDVMTVGEMPGASPEDAKRYTDPENEELNMIFTFEHMDLDSNGDKWNWTDLNLVDLKENFEKWQTSLHGVGWNSLYWNNHDQPRIVSRFGNDGEYRVKSAKMLAICLHMMQGTPYIYQGEELGMTNVNFETLEEYRDIELLNMYKEKKEQGWSHEDLMKAIYVKGRDNARTPMQWNGMENGGFTDGTPWIQVNPNYREINAERALDDKNSVFYFYQQLIRLRKEMDMITDGRFELLMRGDPNVFAYKRVGDEGSLLVVCNFSSEEVTLDDGIVKEIEGNPVVITNETESANRSGLAPYEGTVYRL</sequence>
<evidence type="ECO:0000259" key="7">
    <source>
        <dbReference type="SMART" id="SM00642"/>
    </source>
</evidence>
<keyword evidence="3" id="KW-0378">Hydrolase</keyword>
<dbReference type="FunFam" id="3.90.400.10:FF:000002">
    <property type="entry name" value="Sucrose isomerase"/>
    <property type="match status" value="1"/>
</dbReference>
<feature type="domain" description="Glycosyl hydrolase family 13 catalytic" evidence="7">
    <location>
        <begin position="14"/>
        <end position="414"/>
    </location>
</feature>
<dbReference type="GO" id="GO:0004574">
    <property type="term" value="F:oligo-1,6-glucosidase activity"/>
    <property type="evidence" value="ECO:0007669"/>
    <property type="project" value="UniProtKB-EC"/>
</dbReference>
<dbReference type="Proteomes" id="UP000256305">
    <property type="component" value="Unassembled WGS sequence"/>
</dbReference>